<reference evidence="7" key="2">
    <citation type="journal article" date="2023" name="IMA Fungus">
        <title>Comparative genomic study of the Penicillium genus elucidates a diverse pangenome and 15 lateral gene transfer events.</title>
        <authorList>
            <person name="Petersen C."/>
            <person name="Sorensen T."/>
            <person name="Nielsen M.R."/>
            <person name="Sondergaard T.E."/>
            <person name="Sorensen J.L."/>
            <person name="Fitzpatrick D.A."/>
            <person name="Frisvad J.C."/>
            <person name="Nielsen K.L."/>
        </authorList>
    </citation>
    <scope>NUCLEOTIDE SEQUENCE</scope>
    <source>
        <strain evidence="7">IBT 29495</strain>
    </source>
</reference>
<comment type="similarity">
    <text evidence="1 3">Belongs to the thioredoxin family.</text>
</comment>
<dbReference type="Pfam" id="PF00085">
    <property type="entry name" value="Thioredoxin"/>
    <property type="match status" value="1"/>
</dbReference>
<reference evidence="7" key="1">
    <citation type="submission" date="2022-12" db="EMBL/GenBank/DDBJ databases">
        <authorList>
            <person name="Petersen C."/>
        </authorList>
    </citation>
    <scope>NUCLEOTIDE SEQUENCE</scope>
    <source>
        <strain evidence="7">IBT 29495</strain>
    </source>
</reference>
<dbReference type="PROSITE" id="PS00194">
    <property type="entry name" value="THIOREDOXIN_1"/>
    <property type="match status" value="1"/>
</dbReference>
<dbReference type="EMBL" id="JAPWDS010000006">
    <property type="protein sequence ID" value="KAJ5493760.1"/>
    <property type="molecule type" value="Genomic_DNA"/>
</dbReference>
<dbReference type="SUPFAM" id="SSF52833">
    <property type="entry name" value="Thioredoxin-like"/>
    <property type="match status" value="1"/>
</dbReference>
<evidence type="ECO:0000313" key="7">
    <source>
        <dbReference type="EMBL" id="KAJ5493760.1"/>
    </source>
</evidence>
<dbReference type="FunFam" id="3.40.30.10:FF:000245">
    <property type="entry name" value="Thioredoxin"/>
    <property type="match status" value="1"/>
</dbReference>
<dbReference type="Proteomes" id="UP001149954">
    <property type="component" value="Unassembled WGS sequence"/>
</dbReference>
<evidence type="ECO:0000256" key="3">
    <source>
        <dbReference type="PIRNR" id="PIRNR000077"/>
    </source>
</evidence>
<dbReference type="PANTHER" id="PTHR46115">
    <property type="entry name" value="THIOREDOXIN-LIKE PROTEIN 1"/>
    <property type="match status" value="1"/>
</dbReference>
<sequence>MPITEITSKADFLEKILGSEDAIILDCYAEWCPACKTIAPQFEDLSNTYTQVKFYKVDIDKVEEVALELGVQTKPTFMYFKGGQKITEVVGAHLPAIEHGINTFLL</sequence>
<dbReference type="PROSITE" id="PS51352">
    <property type="entry name" value="THIOREDOXIN_2"/>
    <property type="match status" value="1"/>
</dbReference>
<evidence type="ECO:0000256" key="2">
    <source>
        <dbReference type="ARBA" id="ARBA00023157"/>
    </source>
</evidence>
<name>A0A9W9XJM6_9EURO</name>
<dbReference type="CDD" id="cd02947">
    <property type="entry name" value="TRX_family"/>
    <property type="match status" value="1"/>
</dbReference>
<comment type="caution">
    <text evidence="7">The sequence shown here is derived from an EMBL/GenBank/DDBJ whole genome shotgun (WGS) entry which is preliminary data.</text>
</comment>
<dbReference type="PRINTS" id="PR00421">
    <property type="entry name" value="THIOREDOXIN"/>
</dbReference>
<evidence type="ECO:0000256" key="1">
    <source>
        <dbReference type="ARBA" id="ARBA00008987"/>
    </source>
</evidence>
<evidence type="ECO:0000313" key="8">
    <source>
        <dbReference type="Proteomes" id="UP001149954"/>
    </source>
</evidence>
<keyword evidence="5" id="KW-0676">Redox-active center</keyword>
<evidence type="ECO:0000256" key="5">
    <source>
        <dbReference type="PIRSR" id="PIRSR000077-4"/>
    </source>
</evidence>
<dbReference type="AlphaFoldDB" id="A0A9W9XJM6"/>
<gene>
    <name evidence="7" type="ORF">N7463_009847</name>
</gene>
<dbReference type="PIRSF" id="PIRSF000077">
    <property type="entry name" value="Thioredoxin"/>
    <property type="match status" value="1"/>
</dbReference>
<proteinExistence type="inferred from homology"/>
<dbReference type="InterPro" id="IPR036249">
    <property type="entry name" value="Thioredoxin-like_sf"/>
</dbReference>
<feature type="domain" description="Thioredoxin" evidence="6">
    <location>
        <begin position="1"/>
        <end position="106"/>
    </location>
</feature>
<organism evidence="7 8">
    <name type="scientific">Penicillium fimorum</name>
    <dbReference type="NCBI Taxonomy" id="1882269"/>
    <lineage>
        <taxon>Eukaryota</taxon>
        <taxon>Fungi</taxon>
        <taxon>Dikarya</taxon>
        <taxon>Ascomycota</taxon>
        <taxon>Pezizomycotina</taxon>
        <taxon>Eurotiomycetes</taxon>
        <taxon>Eurotiomycetidae</taxon>
        <taxon>Eurotiales</taxon>
        <taxon>Aspergillaceae</taxon>
        <taxon>Penicillium</taxon>
    </lineage>
</organism>
<dbReference type="InterPro" id="IPR005746">
    <property type="entry name" value="Thioredoxin"/>
</dbReference>
<evidence type="ECO:0000256" key="4">
    <source>
        <dbReference type="PIRSR" id="PIRSR000077-1"/>
    </source>
</evidence>
<keyword evidence="2 5" id="KW-1015">Disulfide bond</keyword>
<dbReference type="Gene3D" id="3.40.30.10">
    <property type="entry name" value="Glutaredoxin"/>
    <property type="match status" value="1"/>
</dbReference>
<accession>A0A9W9XJM6</accession>
<feature type="site" description="Deprotonates C-terminal active site Cys" evidence="4">
    <location>
        <position position="26"/>
    </location>
</feature>
<feature type="active site" description="Nucleophile" evidence="4">
    <location>
        <position position="35"/>
    </location>
</feature>
<keyword evidence="8" id="KW-1185">Reference proteome</keyword>
<feature type="active site" description="Nucleophile" evidence="4">
    <location>
        <position position="32"/>
    </location>
</feature>
<feature type="site" description="Contributes to redox potential value" evidence="4">
    <location>
        <position position="34"/>
    </location>
</feature>
<dbReference type="OrthoDB" id="10263751at2759"/>
<protein>
    <recommendedName>
        <fullName evidence="3">Thioredoxin</fullName>
    </recommendedName>
</protein>
<evidence type="ECO:0000259" key="6">
    <source>
        <dbReference type="PROSITE" id="PS51352"/>
    </source>
</evidence>
<feature type="site" description="Contributes to redox potential value" evidence="4">
    <location>
        <position position="33"/>
    </location>
</feature>
<dbReference type="InterPro" id="IPR013766">
    <property type="entry name" value="Thioredoxin_domain"/>
</dbReference>
<feature type="disulfide bond" description="Redox-active" evidence="5">
    <location>
        <begin position="32"/>
        <end position="35"/>
    </location>
</feature>
<dbReference type="InterPro" id="IPR017937">
    <property type="entry name" value="Thioredoxin_CS"/>
</dbReference>
<dbReference type="GO" id="GO:0015035">
    <property type="term" value="F:protein-disulfide reductase activity"/>
    <property type="evidence" value="ECO:0007669"/>
    <property type="project" value="InterPro"/>
</dbReference>